<reference evidence="4" key="1">
    <citation type="submission" date="2021-02" db="EMBL/GenBank/DDBJ databases">
        <authorList>
            <person name="Nowell W R."/>
        </authorList>
    </citation>
    <scope>NUCLEOTIDE SEQUENCE</scope>
</reference>
<evidence type="ECO:0000259" key="2">
    <source>
        <dbReference type="Pfam" id="PF07993"/>
    </source>
</evidence>
<dbReference type="InterPro" id="IPR013120">
    <property type="entry name" value="FAR_NAD-bd"/>
</dbReference>
<gene>
    <name evidence="3" type="ORF">BYL167_LOCUS77970</name>
    <name evidence="4" type="ORF">BYL167_LOCUS78016</name>
</gene>
<dbReference type="EC" id="1.2.1.84" evidence="1"/>
<dbReference type="AlphaFoldDB" id="A0A8S3H1Y7"/>
<evidence type="ECO:0000313" key="5">
    <source>
        <dbReference type="Proteomes" id="UP000681967"/>
    </source>
</evidence>
<comment type="function">
    <text evidence="1">Catalyzes the reduction of fatty acyl-CoA to fatty alcohols.</text>
</comment>
<sequence length="81" mass="9059">KRKSIFITGATGFIGKQLVEKLVRSCPDLEHIYLLVRPKRGRAVSERLKELLDSPLFNVARAANPNFESKILAVQGDILDP</sequence>
<dbReference type="EMBL" id="CAJOBH010285712">
    <property type="protein sequence ID" value="CAF5174880.1"/>
    <property type="molecule type" value="Genomic_DNA"/>
</dbReference>
<comment type="catalytic activity">
    <reaction evidence="1">
        <text>a long-chain fatty acyl-CoA + 2 NADPH + 2 H(+) = a long-chain primary fatty alcohol + 2 NADP(+) + CoA</text>
        <dbReference type="Rhea" id="RHEA:52716"/>
        <dbReference type="ChEBI" id="CHEBI:15378"/>
        <dbReference type="ChEBI" id="CHEBI:57287"/>
        <dbReference type="ChEBI" id="CHEBI:57783"/>
        <dbReference type="ChEBI" id="CHEBI:58349"/>
        <dbReference type="ChEBI" id="CHEBI:77396"/>
        <dbReference type="ChEBI" id="CHEBI:83139"/>
        <dbReference type="EC" id="1.2.1.84"/>
    </reaction>
</comment>
<accession>A0A8S3H1Y7</accession>
<dbReference type="SUPFAM" id="SSF51735">
    <property type="entry name" value="NAD(P)-binding Rossmann-fold domains"/>
    <property type="match status" value="1"/>
</dbReference>
<feature type="non-terminal residue" evidence="4">
    <location>
        <position position="81"/>
    </location>
</feature>
<dbReference type="GO" id="GO:0035336">
    <property type="term" value="P:long-chain fatty-acyl-CoA metabolic process"/>
    <property type="evidence" value="ECO:0007669"/>
    <property type="project" value="TreeGrafter"/>
</dbReference>
<dbReference type="PANTHER" id="PTHR11011:SF45">
    <property type="entry name" value="FATTY ACYL-COA REDUCTASE CG8306-RELATED"/>
    <property type="match status" value="1"/>
</dbReference>
<dbReference type="GO" id="GO:0102965">
    <property type="term" value="F:alcohol-forming long-chain fatty acyl-CoA reductase activity"/>
    <property type="evidence" value="ECO:0007669"/>
    <property type="project" value="UniProtKB-EC"/>
</dbReference>
<evidence type="ECO:0000313" key="4">
    <source>
        <dbReference type="EMBL" id="CAF5174880.1"/>
    </source>
</evidence>
<dbReference type="Gene3D" id="3.40.50.720">
    <property type="entry name" value="NAD(P)-binding Rossmann-like Domain"/>
    <property type="match status" value="1"/>
</dbReference>
<dbReference type="PANTHER" id="PTHR11011">
    <property type="entry name" value="MALE STERILITY PROTEIN 2-RELATED"/>
    <property type="match status" value="1"/>
</dbReference>
<comment type="similarity">
    <text evidence="1">Belongs to the fatty acyl-CoA reductase family.</text>
</comment>
<dbReference type="GO" id="GO:0080019">
    <property type="term" value="F:alcohol-forming very long-chain fatty acyl-CoA reductase activity"/>
    <property type="evidence" value="ECO:0007669"/>
    <property type="project" value="InterPro"/>
</dbReference>
<comment type="caution">
    <text evidence="4">The sequence shown here is derived from an EMBL/GenBank/DDBJ whole genome shotgun (WGS) entry which is preliminary data.</text>
</comment>
<dbReference type="Pfam" id="PF07993">
    <property type="entry name" value="NAD_binding_4"/>
    <property type="match status" value="1"/>
</dbReference>
<keyword evidence="1" id="KW-0560">Oxidoreductase</keyword>
<proteinExistence type="inferred from homology"/>
<protein>
    <recommendedName>
        <fullName evidence="1">Fatty acyl-CoA reductase</fullName>
        <ecNumber evidence="1">1.2.1.84</ecNumber>
    </recommendedName>
</protein>
<dbReference type="InterPro" id="IPR036291">
    <property type="entry name" value="NAD(P)-bd_dom_sf"/>
</dbReference>
<organism evidence="4 5">
    <name type="scientific">Rotaria magnacalcarata</name>
    <dbReference type="NCBI Taxonomy" id="392030"/>
    <lineage>
        <taxon>Eukaryota</taxon>
        <taxon>Metazoa</taxon>
        <taxon>Spiralia</taxon>
        <taxon>Gnathifera</taxon>
        <taxon>Rotifera</taxon>
        <taxon>Eurotatoria</taxon>
        <taxon>Bdelloidea</taxon>
        <taxon>Philodinida</taxon>
        <taxon>Philodinidae</taxon>
        <taxon>Rotaria</taxon>
    </lineage>
</organism>
<keyword evidence="1" id="KW-0444">Lipid biosynthesis</keyword>
<feature type="domain" description="Thioester reductase (TE)" evidence="2">
    <location>
        <begin position="7"/>
        <end position="80"/>
    </location>
</feature>
<dbReference type="InterPro" id="IPR026055">
    <property type="entry name" value="FAR"/>
</dbReference>
<dbReference type="GO" id="GO:0005777">
    <property type="term" value="C:peroxisome"/>
    <property type="evidence" value="ECO:0007669"/>
    <property type="project" value="TreeGrafter"/>
</dbReference>
<keyword evidence="1" id="KW-0521">NADP</keyword>
<evidence type="ECO:0000313" key="3">
    <source>
        <dbReference type="EMBL" id="CAF5174587.1"/>
    </source>
</evidence>
<evidence type="ECO:0000256" key="1">
    <source>
        <dbReference type="RuleBase" id="RU363097"/>
    </source>
</evidence>
<name>A0A8S3H1Y7_9BILA</name>
<keyword evidence="1" id="KW-0443">Lipid metabolism</keyword>
<dbReference type="EMBL" id="CAJOBH010285454">
    <property type="protein sequence ID" value="CAF5174587.1"/>
    <property type="molecule type" value="Genomic_DNA"/>
</dbReference>
<feature type="non-terminal residue" evidence="4">
    <location>
        <position position="1"/>
    </location>
</feature>
<dbReference type="Proteomes" id="UP000681967">
    <property type="component" value="Unassembled WGS sequence"/>
</dbReference>